<evidence type="ECO:0000313" key="1">
    <source>
        <dbReference type="EMBL" id="MDZ5085398.1"/>
    </source>
</evidence>
<gene>
    <name evidence="1" type="ORF">OHX15_08360</name>
</gene>
<reference evidence="1 2" key="1">
    <citation type="journal article" date="2021" name="Chemosphere">
        <title>Bioballs carrying a syntrophic Rhodococcus and Mycolicibacterium consortium for simultaneous sorption and biodegradation of fuel oil in contaminated freshwater.</title>
        <authorList>
            <person name="Naloka K."/>
            <person name="Polrit D."/>
            <person name="Muangchinda C."/>
            <person name="Thoetkiattikul H."/>
            <person name="Pinyakong O."/>
        </authorList>
    </citation>
    <scope>NUCLEOTIDE SEQUENCE [LARGE SCALE GENOMIC DNA]</scope>
    <source>
        <strain evidence="1 2">J101</strain>
    </source>
</reference>
<protein>
    <submittedName>
        <fullName evidence="1">Uncharacterized protein</fullName>
    </submittedName>
</protein>
<organism evidence="1 2">
    <name type="scientific">Mycolicibacterium parafortuitum</name>
    <name type="common">Mycobacterium parafortuitum</name>
    <dbReference type="NCBI Taxonomy" id="39692"/>
    <lineage>
        <taxon>Bacteria</taxon>
        <taxon>Bacillati</taxon>
        <taxon>Actinomycetota</taxon>
        <taxon>Actinomycetes</taxon>
        <taxon>Mycobacteriales</taxon>
        <taxon>Mycobacteriaceae</taxon>
        <taxon>Mycolicibacterium</taxon>
    </lineage>
</organism>
<dbReference type="Proteomes" id="UP001289645">
    <property type="component" value="Unassembled WGS sequence"/>
</dbReference>
<comment type="caution">
    <text evidence="1">The sequence shown here is derived from an EMBL/GenBank/DDBJ whole genome shotgun (WGS) entry which is preliminary data.</text>
</comment>
<evidence type="ECO:0000313" key="2">
    <source>
        <dbReference type="Proteomes" id="UP001289645"/>
    </source>
</evidence>
<sequence>MTPAPKPARLRLRRRLLVLSAAPALIMLLVAAKLISVVVAGNAAQRHYDSGDIGALDDDVAILQVFDVIEPANAAFAAGALAVLDDRLEVADAQFSEALARTDQPHTCPARVNLVLVRERRADIDAWEARLDSARTQYLSALEVLADAPAGCFAGNQDADPPRRAIRAETAARIEAKLRNLGTAAPPPPVSPPPAAAALPAAPPPVAAPGTDDPAEPRQLDPTEGDPMEVLRRLLRDAAG</sequence>
<name>A0ACC6MEK6_MYCPF</name>
<accession>A0ACC6MEK6</accession>
<keyword evidence="2" id="KW-1185">Reference proteome</keyword>
<dbReference type="EMBL" id="JAOXLN010000006">
    <property type="protein sequence ID" value="MDZ5085398.1"/>
    <property type="molecule type" value="Genomic_DNA"/>
</dbReference>
<proteinExistence type="predicted"/>